<accession>A0A9P0VZ67</accession>
<evidence type="ECO:0000256" key="4">
    <source>
        <dbReference type="ARBA" id="ARBA00022833"/>
    </source>
</evidence>
<gene>
    <name evidence="11" type="ORF">CLIB1423_11S04566</name>
</gene>
<reference evidence="11" key="1">
    <citation type="submission" date="2022-03" db="EMBL/GenBank/DDBJ databases">
        <authorList>
            <person name="Legras J.-L."/>
            <person name="Devillers H."/>
            <person name="Grondin C."/>
        </authorList>
    </citation>
    <scope>NUCLEOTIDE SEQUENCE</scope>
    <source>
        <strain evidence="11">CLIB 1423</strain>
    </source>
</reference>
<evidence type="ECO:0000256" key="7">
    <source>
        <dbReference type="ARBA" id="ARBA00023163"/>
    </source>
</evidence>
<dbReference type="OrthoDB" id="2740448at2759"/>
<sequence>MTSKAPISSKPNVVEAKISKRKPRPCDACALRKVKCNLNEQNPCSRCSQHEIACTNVRTRKNPGPKSLHGRTLKGIEEFKSRTDSDIAKQSQISTLTINLSQLAPFLSIYQKLFYSIWPVVSLKELMRNIVGEHHDKTPGQGLPKDIPITKENYSYCSLAYALCAAVRCQISFVSKEASDLEVPKSISASSFANQAQKIKNEFDFFNEPTVEKSLTLFFLYAYCVNVKGRDNSAVVLLRDSITMIQIIAIIKRKQKEPANISNADMHRFVKIYYVLLVTERYMCIVSEVPVLLESNLPLPMFEEEEFPEEIAAFIELIKVFSIPSKQFFDQLLEQRSPRSVYFKGGLTYVAPPSIDIHMRELQNGLLRIGVYVLTQELQKLNILLSKYWMMAVAWKMCYNGQMLEPSTDESDPMGFLFPITIAREFLQATGELNLTAFECNGPGVCIKLFEIAIVLRLCIKEVIPENRHQYYDLITAILKVMGRFKADLVDVLHHSKKFAEVVADGSDTLDIHTMQNYFFSESSSVTPVTGVGAASVELPPGKVLPQDPSSLRTPLFPQSSNNINSLDGRTNYHINLNDFQFNDFNNLAIEPLLDNRELIENQSVDFSRVFNFEVSSNVESNWLASKGYEEESPDNMKVDNVGKNESPDDVFGYFNPQSISSDEPKSNSPSSILPFNQL</sequence>
<feature type="compositionally biased region" description="Low complexity" evidence="9">
    <location>
        <begin position="659"/>
        <end position="673"/>
    </location>
</feature>
<comment type="similarity">
    <text evidence="2">Belongs to the MAL13 family.</text>
</comment>
<keyword evidence="3" id="KW-0479">Metal-binding</keyword>
<keyword evidence="12" id="KW-1185">Reference proteome</keyword>
<dbReference type="InterPro" id="IPR001138">
    <property type="entry name" value="Zn2Cys6_DnaBD"/>
</dbReference>
<dbReference type="SUPFAM" id="SSF57701">
    <property type="entry name" value="Zn2/Cys6 DNA-binding domain"/>
    <property type="match status" value="1"/>
</dbReference>
<dbReference type="GO" id="GO:0000981">
    <property type="term" value="F:DNA-binding transcription factor activity, RNA polymerase II-specific"/>
    <property type="evidence" value="ECO:0007669"/>
    <property type="project" value="InterPro"/>
</dbReference>
<feature type="domain" description="Zn(2)-C6 fungal-type" evidence="10">
    <location>
        <begin position="25"/>
        <end position="56"/>
    </location>
</feature>
<keyword evidence="7" id="KW-0804">Transcription</keyword>
<comment type="subcellular location">
    <subcellularLocation>
        <location evidence="1">Nucleus</location>
    </subcellularLocation>
</comment>
<organism evidence="11 12">
    <name type="scientific">[Candida] railenensis</name>
    <dbReference type="NCBI Taxonomy" id="45579"/>
    <lineage>
        <taxon>Eukaryota</taxon>
        <taxon>Fungi</taxon>
        <taxon>Dikarya</taxon>
        <taxon>Ascomycota</taxon>
        <taxon>Saccharomycotina</taxon>
        <taxon>Pichiomycetes</taxon>
        <taxon>Debaryomycetaceae</taxon>
        <taxon>Kurtzmaniella</taxon>
    </lineage>
</organism>
<protein>
    <recommendedName>
        <fullName evidence="10">Zn(2)-C6 fungal-type domain-containing protein</fullName>
    </recommendedName>
</protein>
<evidence type="ECO:0000256" key="5">
    <source>
        <dbReference type="ARBA" id="ARBA00023015"/>
    </source>
</evidence>
<dbReference type="CDD" id="cd00067">
    <property type="entry name" value="GAL4"/>
    <property type="match status" value="1"/>
</dbReference>
<keyword evidence="6" id="KW-0238">DNA-binding</keyword>
<dbReference type="Pfam" id="PF00172">
    <property type="entry name" value="Zn_clus"/>
    <property type="match status" value="1"/>
</dbReference>
<keyword evidence="4" id="KW-0862">Zinc</keyword>
<name>A0A9P0VZ67_9ASCO</name>
<evidence type="ECO:0000256" key="3">
    <source>
        <dbReference type="ARBA" id="ARBA00022723"/>
    </source>
</evidence>
<evidence type="ECO:0000256" key="9">
    <source>
        <dbReference type="SAM" id="MobiDB-lite"/>
    </source>
</evidence>
<evidence type="ECO:0000313" key="11">
    <source>
        <dbReference type="EMBL" id="CAH2353649.1"/>
    </source>
</evidence>
<evidence type="ECO:0000259" key="10">
    <source>
        <dbReference type="PROSITE" id="PS50048"/>
    </source>
</evidence>
<dbReference type="InterPro" id="IPR050797">
    <property type="entry name" value="Carb_Metab_Trans_Reg"/>
</dbReference>
<dbReference type="GO" id="GO:0008270">
    <property type="term" value="F:zinc ion binding"/>
    <property type="evidence" value="ECO:0007669"/>
    <property type="project" value="InterPro"/>
</dbReference>
<evidence type="ECO:0000256" key="6">
    <source>
        <dbReference type="ARBA" id="ARBA00023125"/>
    </source>
</evidence>
<dbReference type="EMBL" id="CAKXYY010000011">
    <property type="protein sequence ID" value="CAH2353649.1"/>
    <property type="molecule type" value="Genomic_DNA"/>
</dbReference>
<dbReference type="PANTHER" id="PTHR31668">
    <property type="entry name" value="GLUCOSE TRANSPORT TRANSCRIPTION REGULATOR RGT1-RELATED-RELATED"/>
    <property type="match status" value="1"/>
</dbReference>
<dbReference type="SMART" id="SM00066">
    <property type="entry name" value="GAL4"/>
    <property type="match status" value="1"/>
</dbReference>
<dbReference type="PROSITE" id="PS50048">
    <property type="entry name" value="ZN2_CY6_FUNGAL_2"/>
    <property type="match status" value="1"/>
</dbReference>
<dbReference type="PANTHER" id="PTHR31668:SF18">
    <property type="entry name" value="MALTOSE FERMENTATION REGULATORY PROTEIN MAL13-RELATED"/>
    <property type="match status" value="1"/>
</dbReference>
<keyword evidence="5" id="KW-0805">Transcription regulation</keyword>
<dbReference type="AlphaFoldDB" id="A0A9P0VZ67"/>
<dbReference type="Proteomes" id="UP000837801">
    <property type="component" value="Unassembled WGS sequence"/>
</dbReference>
<evidence type="ECO:0000313" key="12">
    <source>
        <dbReference type="Proteomes" id="UP000837801"/>
    </source>
</evidence>
<dbReference type="PROSITE" id="PS00463">
    <property type="entry name" value="ZN2_CY6_FUNGAL_1"/>
    <property type="match status" value="1"/>
</dbReference>
<dbReference type="InterPro" id="IPR036864">
    <property type="entry name" value="Zn2-C6_fun-type_DNA-bd_sf"/>
</dbReference>
<evidence type="ECO:0000256" key="2">
    <source>
        <dbReference type="ARBA" id="ARBA00009382"/>
    </source>
</evidence>
<comment type="caution">
    <text evidence="11">The sequence shown here is derived from an EMBL/GenBank/DDBJ whole genome shotgun (WGS) entry which is preliminary data.</text>
</comment>
<keyword evidence="8" id="KW-0539">Nucleus</keyword>
<evidence type="ECO:0000256" key="8">
    <source>
        <dbReference type="ARBA" id="ARBA00023242"/>
    </source>
</evidence>
<feature type="compositionally biased region" description="Basic and acidic residues" evidence="9">
    <location>
        <begin position="635"/>
        <end position="647"/>
    </location>
</feature>
<proteinExistence type="inferred from homology"/>
<evidence type="ECO:0000256" key="1">
    <source>
        <dbReference type="ARBA" id="ARBA00004123"/>
    </source>
</evidence>
<dbReference type="Gene3D" id="4.10.240.10">
    <property type="entry name" value="Zn(2)-C6 fungal-type DNA-binding domain"/>
    <property type="match status" value="1"/>
</dbReference>
<feature type="region of interest" description="Disordered" evidence="9">
    <location>
        <begin position="629"/>
        <end position="679"/>
    </location>
</feature>